<reference evidence="6" key="1">
    <citation type="submission" date="2023-07" db="EMBL/GenBank/DDBJ databases">
        <title>Genome sequencing of Purple Non-Sulfur Bacteria from various extreme environments.</title>
        <authorList>
            <person name="Mayer M."/>
        </authorList>
    </citation>
    <scope>NUCLEOTIDE SEQUENCE [LARGE SCALE GENOMIC DNA]</scope>
    <source>
        <strain evidence="6">DSM 17935</strain>
    </source>
</reference>
<dbReference type="Gene3D" id="1.10.10.10">
    <property type="entry name" value="Winged helix-like DNA-binding domain superfamily/Winged helix DNA-binding domain"/>
    <property type="match status" value="1"/>
</dbReference>
<dbReference type="PANTHER" id="PTHR43132:SF2">
    <property type="entry name" value="ARSENICAL RESISTANCE OPERON REPRESSOR ARSR-RELATED"/>
    <property type="match status" value="1"/>
</dbReference>
<protein>
    <submittedName>
        <fullName evidence="5">DNA-binding transcriptional ArsR family regulator</fullName>
    </submittedName>
</protein>
<evidence type="ECO:0000313" key="6">
    <source>
        <dbReference type="Proteomes" id="UP001209755"/>
    </source>
</evidence>
<evidence type="ECO:0000313" key="5">
    <source>
        <dbReference type="EMBL" id="MCW2309872.1"/>
    </source>
</evidence>
<dbReference type="PANTHER" id="PTHR43132">
    <property type="entry name" value="ARSENICAL RESISTANCE OPERON REPRESSOR ARSR-RELATED"/>
    <property type="match status" value="1"/>
</dbReference>
<dbReference type="RefSeq" id="WP_264603447.1">
    <property type="nucleotide sequence ID" value="NZ_JAOQNS010000015.1"/>
</dbReference>
<dbReference type="InterPro" id="IPR011991">
    <property type="entry name" value="ArsR-like_HTH"/>
</dbReference>
<organism evidence="5 6">
    <name type="scientific">Rhodobium gokarnense</name>
    <dbReference type="NCBI Taxonomy" id="364296"/>
    <lineage>
        <taxon>Bacteria</taxon>
        <taxon>Pseudomonadati</taxon>
        <taxon>Pseudomonadota</taxon>
        <taxon>Alphaproteobacteria</taxon>
        <taxon>Hyphomicrobiales</taxon>
        <taxon>Rhodobiaceae</taxon>
        <taxon>Rhodobium</taxon>
    </lineage>
</organism>
<keyword evidence="3" id="KW-0804">Transcription</keyword>
<dbReference type="InterPro" id="IPR001845">
    <property type="entry name" value="HTH_ArsR_DNA-bd_dom"/>
</dbReference>
<dbReference type="InterPro" id="IPR036390">
    <property type="entry name" value="WH_DNA-bd_sf"/>
</dbReference>
<dbReference type="NCBIfam" id="NF033788">
    <property type="entry name" value="HTH_metalloreg"/>
    <property type="match status" value="1"/>
</dbReference>
<proteinExistence type="predicted"/>
<feature type="domain" description="HTH arsR-type" evidence="4">
    <location>
        <begin position="2"/>
        <end position="99"/>
    </location>
</feature>
<dbReference type="EMBL" id="JAOQNS010000015">
    <property type="protein sequence ID" value="MCW2309872.1"/>
    <property type="molecule type" value="Genomic_DNA"/>
</dbReference>
<accession>A0ABT3HHL3</accession>
<dbReference type="PRINTS" id="PR00778">
    <property type="entry name" value="HTHARSR"/>
</dbReference>
<evidence type="ECO:0000256" key="1">
    <source>
        <dbReference type="ARBA" id="ARBA00023015"/>
    </source>
</evidence>
<comment type="caution">
    <text evidence="5">The sequence shown here is derived from an EMBL/GenBank/DDBJ whole genome shotgun (WGS) entry which is preliminary data.</text>
</comment>
<dbReference type="CDD" id="cd00090">
    <property type="entry name" value="HTH_ARSR"/>
    <property type="match status" value="1"/>
</dbReference>
<dbReference type="InterPro" id="IPR051011">
    <property type="entry name" value="Metal_resp_trans_reg"/>
</dbReference>
<dbReference type="GO" id="GO:0003677">
    <property type="term" value="F:DNA binding"/>
    <property type="evidence" value="ECO:0007669"/>
    <property type="project" value="UniProtKB-KW"/>
</dbReference>
<keyword evidence="6" id="KW-1185">Reference proteome</keyword>
<gene>
    <name evidence="5" type="ORF">M2319_004234</name>
</gene>
<sequence length="112" mass="12033">MPADYSEKNAADAFAALGNRTRLRLVRLLVRAGPGGLAVGAIQERLKVPASTLAHHLATLARAGLVTQQKAGREVRTTAHFDRLRGLGDFLFEACCRGFDVDDADTRSDDVA</sequence>
<dbReference type="InterPro" id="IPR036388">
    <property type="entry name" value="WH-like_DNA-bd_sf"/>
</dbReference>
<keyword evidence="1" id="KW-0805">Transcription regulation</keyword>
<name>A0ABT3HHL3_9HYPH</name>
<dbReference type="Pfam" id="PF12840">
    <property type="entry name" value="HTH_20"/>
    <property type="match status" value="1"/>
</dbReference>
<evidence type="ECO:0000256" key="3">
    <source>
        <dbReference type="ARBA" id="ARBA00023163"/>
    </source>
</evidence>
<evidence type="ECO:0000256" key="2">
    <source>
        <dbReference type="ARBA" id="ARBA00023125"/>
    </source>
</evidence>
<keyword evidence="2 5" id="KW-0238">DNA-binding</keyword>
<evidence type="ECO:0000259" key="4">
    <source>
        <dbReference type="PROSITE" id="PS50987"/>
    </source>
</evidence>
<dbReference type="SUPFAM" id="SSF46785">
    <property type="entry name" value="Winged helix' DNA-binding domain"/>
    <property type="match status" value="1"/>
</dbReference>
<dbReference type="Proteomes" id="UP001209755">
    <property type="component" value="Unassembled WGS sequence"/>
</dbReference>
<dbReference type="PROSITE" id="PS50987">
    <property type="entry name" value="HTH_ARSR_2"/>
    <property type="match status" value="1"/>
</dbReference>
<dbReference type="SMART" id="SM00418">
    <property type="entry name" value="HTH_ARSR"/>
    <property type="match status" value="1"/>
</dbReference>